<comment type="similarity">
    <text evidence="1">Belongs to the PPR family. P subfamily.</text>
</comment>
<dbReference type="Pfam" id="PF13041">
    <property type="entry name" value="PPR_2"/>
    <property type="match status" value="1"/>
</dbReference>
<dbReference type="Gramene" id="OE9A020025T1">
    <property type="protein sequence ID" value="OE9A020025C1"/>
    <property type="gene ID" value="OE9A020025"/>
</dbReference>
<keyword evidence="2" id="KW-0677">Repeat</keyword>
<dbReference type="Gene3D" id="1.25.40.10">
    <property type="entry name" value="Tetratricopeptide repeat domain"/>
    <property type="match status" value="2"/>
</dbReference>
<dbReference type="Proteomes" id="UP000594638">
    <property type="component" value="Unassembled WGS sequence"/>
</dbReference>
<feature type="repeat" description="PPR" evidence="3">
    <location>
        <begin position="150"/>
        <end position="184"/>
    </location>
</feature>
<dbReference type="PANTHER" id="PTHR47939:SF5">
    <property type="entry name" value="PENTACOTRIPEPTIDE-REPEAT REGION OF PRORP DOMAIN-CONTAINING PROTEIN"/>
    <property type="match status" value="1"/>
</dbReference>
<dbReference type="NCBIfam" id="TIGR00756">
    <property type="entry name" value="PPR"/>
    <property type="match status" value="2"/>
</dbReference>
<evidence type="ECO:0000256" key="3">
    <source>
        <dbReference type="PROSITE-ProRule" id="PRU00708"/>
    </source>
</evidence>
<dbReference type="EMBL" id="CACTIH010001957">
    <property type="protein sequence ID" value="CAA2969956.1"/>
    <property type="molecule type" value="Genomic_DNA"/>
</dbReference>
<accession>A0A8S0QVI8</accession>
<sequence>MHSCLEWVGVYGSGASASSLRCRGRQRGACLDRISLSNQNEWNLDRDKMNVQKKFNGQINLSKYTNSARLSSDGPFVENDERTNNEILQSFCIRGKLLNAAKLIDVMTRRNQIPDFLSCIKLIRGLINIDRTRKAVNVLQLMVLSGGIPDIITYNMLISGLCQKKYLNSAIDILENMSLSGCPPDVITYNTILRAMFENGRFDQAIQFWKDQLRKGCPPYLITYTVLIELVCKHIGIVHALEIMEDLTVEGC</sequence>
<feature type="repeat" description="PPR" evidence="3">
    <location>
        <begin position="185"/>
        <end position="219"/>
    </location>
</feature>
<dbReference type="PANTHER" id="PTHR47939">
    <property type="entry name" value="MEMBRANE-ASSOCIATED SALT-INDUCIBLE PROTEIN-LIKE"/>
    <property type="match status" value="1"/>
</dbReference>
<dbReference type="AlphaFoldDB" id="A0A8S0QVI8"/>
<gene>
    <name evidence="4" type="ORF">OLEA9_A020025</name>
</gene>
<keyword evidence="5" id="KW-1185">Reference proteome</keyword>
<proteinExistence type="inferred from homology"/>
<evidence type="ECO:0008006" key="6">
    <source>
        <dbReference type="Google" id="ProtNLM"/>
    </source>
</evidence>
<reference evidence="4 5" key="1">
    <citation type="submission" date="2019-12" db="EMBL/GenBank/DDBJ databases">
        <authorList>
            <person name="Alioto T."/>
            <person name="Alioto T."/>
            <person name="Gomez Garrido J."/>
        </authorList>
    </citation>
    <scope>NUCLEOTIDE SEQUENCE [LARGE SCALE GENOMIC DNA]</scope>
</reference>
<organism evidence="4 5">
    <name type="scientific">Olea europaea subsp. europaea</name>
    <dbReference type="NCBI Taxonomy" id="158383"/>
    <lineage>
        <taxon>Eukaryota</taxon>
        <taxon>Viridiplantae</taxon>
        <taxon>Streptophyta</taxon>
        <taxon>Embryophyta</taxon>
        <taxon>Tracheophyta</taxon>
        <taxon>Spermatophyta</taxon>
        <taxon>Magnoliopsida</taxon>
        <taxon>eudicotyledons</taxon>
        <taxon>Gunneridae</taxon>
        <taxon>Pentapetalae</taxon>
        <taxon>asterids</taxon>
        <taxon>lamiids</taxon>
        <taxon>Lamiales</taxon>
        <taxon>Oleaceae</taxon>
        <taxon>Oleeae</taxon>
        <taxon>Olea</taxon>
    </lineage>
</organism>
<evidence type="ECO:0000256" key="1">
    <source>
        <dbReference type="ARBA" id="ARBA00007626"/>
    </source>
</evidence>
<dbReference type="InterPro" id="IPR002885">
    <property type="entry name" value="PPR_rpt"/>
</dbReference>
<evidence type="ECO:0000313" key="4">
    <source>
        <dbReference type="EMBL" id="CAA2969956.1"/>
    </source>
</evidence>
<dbReference type="PROSITE" id="PS51375">
    <property type="entry name" value="PPR"/>
    <property type="match status" value="2"/>
</dbReference>
<dbReference type="InterPro" id="IPR011990">
    <property type="entry name" value="TPR-like_helical_dom_sf"/>
</dbReference>
<dbReference type="InterPro" id="IPR050667">
    <property type="entry name" value="PPR-containing_protein"/>
</dbReference>
<protein>
    <recommendedName>
        <fullName evidence="6">Pentatricopeptide repeat-containing protein</fullName>
    </recommendedName>
</protein>
<dbReference type="OrthoDB" id="185373at2759"/>
<evidence type="ECO:0000313" key="5">
    <source>
        <dbReference type="Proteomes" id="UP000594638"/>
    </source>
</evidence>
<name>A0A8S0QVI8_OLEEU</name>
<evidence type="ECO:0000256" key="2">
    <source>
        <dbReference type="ARBA" id="ARBA00022737"/>
    </source>
</evidence>
<comment type="caution">
    <text evidence="4">The sequence shown here is derived from an EMBL/GenBank/DDBJ whole genome shotgun (WGS) entry which is preliminary data.</text>
</comment>